<proteinExistence type="predicted"/>
<keyword evidence="2" id="KW-1185">Reference proteome</keyword>
<dbReference type="PANTHER" id="PTHR33266:SF1">
    <property type="entry name" value="F-BOX DOMAIN-CONTAINING PROTEIN"/>
    <property type="match status" value="1"/>
</dbReference>
<dbReference type="EMBL" id="KV722653">
    <property type="protein sequence ID" value="OCH84618.1"/>
    <property type="molecule type" value="Genomic_DNA"/>
</dbReference>
<dbReference type="AlphaFoldDB" id="A0A8E2AHL0"/>
<sequence>MRVWPRPWRRHSSASLNKFRLPVVSVSSTPPHIGSMSTLSNQWLASAYPVPDVVQRQSNDLPSLKEKGIEQSLELLKNSPIEPQQTAIIRSWERPFSGAAADSLWQHIRIHGRPAHYLNIYPIIGPSSVGKSRLIDCFSSKRLVIPVNLTSDPGVFPPADSQFRDWMKEEITKMTMRRSPDGTIPHSDLLALNEFFRLILIALLRTTTEILREGLRSSIVNEAMLDAMQKSVALESFPSALAGQLHMYMTLGQTYGQPGILRRNFHERVLQNVEMLRSSSEMHGSIAPDSTSQTQGDAAPSVQVLQDCVLDLVQFCDDPEVYDTEIGFGPVPRVIVSFDGAQDMQTCHVAPGGACWSPFFSFIRAFQALHGTPVACLISSRTWTMFGPHDIKIGSSTRIISRPLRIIPFVVPSFDTLTAGDKFKNDGSWTLEKVTRPDYWVRLGRPVWGARYEEGTEVVRTGILDYAIQKLLAVQRDYWYANTRVTVQELFATLAPRLALEFKPSTRNSVVVPGEDHELDQVDEHLRLLVDIRPNSTIRSTVTMSSSEPTIVEAASRFMRRDSFESCKALRSVFRGFETLSRGFRGEHVVANLMIDALDDCTFDQLGKKIRSVVPVTEFCGALLHEHSLQQLMQSVPSCGDRIDSPVFARTFMNASMYVTHFVRVLNLDVLRREVLVRYIVRGAGVICSNGKGLLDLVLPFLHSDTKLTSANVSAILIRIQDEPCQSGSPSTLFDDMDPCNLGIFPHDQTLPVIRILLDMRLHNRGACNSTNSSEKDFVEVVPPRAAAVESTMHSMKGHATTFDIWCHGLSSTTFRPIKPKNNAIYADLLSLAAQSSGVPEPYYQTPPRMALSMWPGANLEPESWSSFVDL</sequence>
<evidence type="ECO:0000313" key="1">
    <source>
        <dbReference type="EMBL" id="OCH84618.1"/>
    </source>
</evidence>
<gene>
    <name evidence="1" type="ORF">OBBRIDRAFT_829372</name>
</gene>
<name>A0A8E2AHL0_9APHY</name>
<dbReference type="OrthoDB" id="2804161at2759"/>
<protein>
    <submittedName>
        <fullName evidence="1">Uncharacterized protein</fullName>
    </submittedName>
</protein>
<organism evidence="1 2">
    <name type="scientific">Obba rivulosa</name>
    <dbReference type="NCBI Taxonomy" id="1052685"/>
    <lineage>
        <taxon>Eukaryota</taxon>
        <taxon>Fungi</taxon>
        <taxon>Dikarya</taxon>
        <taxon>Basidiomycota</taxon>
        <taxon>Agaricomycotina</taxon>
        <taxon>Agaricomycetes</taxon>
        <taxon>Polyporales</taxon>
        <taxon>Gelatoporiaceae</taxon>
        <taxon>Obba</taxon>
    </lineage>
</organism>
<dbReference type="PANTHER" id="PTHR33266">
    <property type="entry name" value="CHROMOSOME 15, WHOLE GENOME SHOTGUN SEQUENCE"/>
    <property type="match status" value="1"/>
</dbReference>
<accession>A0A8E2AHL0</accession>
<dbReference type="Proteomes" id="UP000250043">
    <property type="component" value="Unassembled WGS sequence"/>
</dbReference>
<reference evidence="1 2" key="1">
    <citation type="submission" date="2016-07" db="EMBL/GenBank/DDBJ databases">
        <title>Draft genome of the white-rot fungus Obba rivulosa 3A-2.</title>
        <authorList>
            <consortium name="DOE Joint Genome Institute"/>
            <person name="Miettinen O."/>
            <person name="Riley R."/>
            <person name="Acob R."/>
            <person name="Barry K."/>
            <person name="Cullen D."/>
            <person name="De Vries R."/>
            <person name="Hainaut M."/>
            <person name="Hatakka A."/>
            <person name="Henrissat B."/>
            <person name="Hilden K."/>
            <person name="Kuo R."/>
            <person name="Labutti K."/>
            <person name="Lipzen A."/>
            <person name="Makela M.R."/>
            <person name="Sandor L."/>
            <person name="Spatafora J.W."/>
            <person name="Grigoriev I.V."/>
            <person name="Hibbett D.S."/>
        </authorList>
    </citation>
    <scope>NUCLEOTIDE SEQUENCE [LARGE SCALE GENOMIC DNA]</scope>
    <source>
        <strain evidence="1 2">3A-2</strain>
    </source>
</reference>
<evidence type="ECO:0000313" key="2">
    <source>
        <dbReference type="Proteomes" id="UP000250043"/>
    </source>
</evidence>